<keyword evidence="3" id="KW-1185">Reference proteome</keyword>
<accession>A0ABT7F880</accession>
<evidence type="ECO:0000259" key="1">
    <source>
        <dbReference type="Pfam" id="PF11638"/>
    </source>
</evidence>
<name>A0ABT7F880_9RHOB</name>
<dbReference type="Pfam" id="PF11638">
    <property type="entry name" value="DnaA_N"/>
    <property type="match status" value="1"/>
</dbReference>
<proteinExistence type="predicted"/>
<dbReference type="Gene3D" id="3.30.300.180">
    <property type="match status" value="1"/>
</dbReference>
<dbReference type="InterPro" id="IPR038454">
    <property type="entry name" value="DnaA_N_sf"/>
</dbReference>
<evidence type="ECO:0000313" key="3">
    <source>
        <dbReference type="Proteomes" id="UP001243757"/>
    </source>
</evidence>
<gene>
    <name evidence="2" type="ORF">QO033_24415</name>
</gene>
<sequence>MLSSKKAVGRGSATRKYDLLTILGTYALSQGKTLQRQTLRLICLITARYNWQNDHLSVGQTEIARLWSVNPRTVKREMAAFRDRGWLVEKRPAARGRVTLYGLGIARILDDTREVWEKVGPDLVERLTPEPQSAEPSKVIPFPQVSLPPEDTLWGRVAQLLSLEDAALYRSWFAALEPLEGGAGELVLKAPSAFHATYVTTHLMPRIESALRSVAPGSRCRIC</sequence>
<feature type="domain" description="DnaA N-terminal" evidence="1">
    <location>
        <begin position="152"/>
        <end position="212"/>
    </location>
</feature>
<dbReference type="Proteomes" id="UP001243757">
    <property type="component" value="Unassembled WGS sequence"/>
</dbReference>
<reference evidence="2 3" key="1">
    <citation type="submission" date="2023-05" db="EMBL/GenBank/DDBJ databases">
        <title>Pseudodonghicola sp. nov.</title>
        <authorList>
            <person name="Huang J."/>
        </authorList>
    </citation>
    <scope>NUCLEOTIDE SEQUENCE [LARGE SCALE GENOMIC DNA]</scope>
    <source>
        <strain evidence="2 3">IC7</strain>
    </source>
</reference>
<dbReference type="EMBL" id="JASNJD010000034">
    <property type="protein sequence ID" value="MDK3020831.1"/>
    <property type="molecule type" value="Genomic_DNA"/>
</dbReference>
<comment type="caution">
    <text evidence="2">The sequence shown here is derived from an EMBL/GenBank/DDBJ whole genome shotgun (WGS) entry which is preliminary data.</text>
</comment>
<organism evidence="2 3">
    <name type="scientific">Pseudodonghicola flavimaris</name>
    <dbReference type="NCBI Taxonomy" id="3050036"/>
    <lineage>
        <taxon>Bacteria</taxon>
        <taxon>Pseudomonadati</taxon>
        <taxon>Pseudomonadota</taxon>
        <taxon>Alphaproteobacteria</taxon>
        <taxon>Rhodobacterales</taxon>
        <taxon>Paracoccaceae</taxon>
        <taxon>Pseudodonghicola</taxon>
    </lineage>
</organism>
<evidence type="ECO:0000313" key="2">
    <source>
        <dbReference type="EMBL" id="MDK3020831.1"/>
    </source>
</evidence>
<dbReference type="InterPro" id="IPR024633">
    <property type="entry name" value="DnaA_N_dom"/>
</dbReference>
<dbReference type="RefSeq" id="WP_284483346.1">
    <property type="nucleotide sequence ID" value="NZ_JASNJD010000034.1"/>
</dbReference>
<protein>
    <recommendedName>
        <fullName evidence="1">DnaA N-terminal domain-containing protein</fullName>
    </recommendedName>
</protein>